<dbReference type="Pfam" id="PF10249">
    <property type="entry name" value="NDUFB10"/>
    <property type="match status" value="1"/>
</dbReference>
<dbReference type="Proteomes" id="UP000296049">
    <property type="component" value="Unassembled WGS sequence"/>
</dbReference>
<dbReference type="GO" id="GO:0005743">
    <property type="term" value="C:mitochondrial inner membrane"/>
    <property type="evidence" value="ECO:0007669"/>
    <property type="project" value="UniProtKB-SubCell"/>
</dbReference>
<dbReference type="HOGENOM" id="CLU_187874_0_0_1"/>
<dbReference type="EMBL" id="KB743477">
    <property type="protein sequence ID" value="EOA98506.1"/>
    <property type="molecule type" value="Genomic_DNA"/>
</dbReference>
<feature type="non-terminal residue" evidence="13">
    <location>
        <position position="1"/>
    </location>
</feature>
<reference evidence="14" key="1">
    <citation type="journal article" date="2013" name="Nat. Genet.">
        <title>The duck genome and transcriptome provide insight into an avian influenza virus reservoir species.</title>
        <authorList>
            <person name="Huang Y."/>
            <person name="Li Y."/>
            <person name="Burt D.W."/>
            <person name="Chen H."/>
            <person name="Zhang Y."/>
            <person name="Qian W."/>
            <person name="Kim H."/>
            <person name="Gan S."/>
            <person name="Zhao Y."/>
            <person name="Li J."/>
            <person name="Yi K."/>
            <person name="Feng H."/>
            <person name="Zhu P."/>
            <person name="Li B."/>
            <person name="Liu Q."/>
            <person name="Fairley S."/>
            <person name="Magor K.E."/>
            <person name="Du Z."/>
            <person name="Hu X."/>
            <person name="Goodman L."/>
            <person name="Tafer H."/>
            <person name="Vignal A."/>
            <person name="Lee T."/>
            <person name="Kim K.W."/>
            <person name="Sheng Z."/>
            <person name="An Y."/>
            <person name="Searle S."/>
            <person name="Herrero J."/>
            <person name="Groenen M.A."/>
            <person name="Crooijmans R.P."/>
            <person name="Faraut T."/>
            <person name="Cai Q."/>
            <person name="Webster R.G."/>
            <person name="Aldridge J.R."/>
            <person name="Warren W.C."/>
            <person name="Bartschat S."/>
            <person name="Kehr S."/>
            <person name="Marz M."/>
            <person name="Stadler P.F."/>
            <person name="Smith J."/>
            <person name="Kraus R.H."/>
            <person name="Zhao Y."/>
            <person name="Ren L."/>
            <person name="Fei J."/>
            <person name="Morisson M."/>
            <person name="Kaiser P."/>
            <person name="Griffin D.K."/>
            <person name="Rao M."/>
            <person name="Pitel F."/>
            <person name="Wang J."/>
            <person name="Li N."/>
        </authorList>
    </citation>
    <scope>NUCLEOTIDE SEQUENCE [LARGE SCALE GENOMIC DNA]</scope>
</reference>
<evidence type="ECO:0000256" key="4">
    <source>
        <dbReference type="ARBA" id="ARBA00022448"/>
    </source>
</evidence>
<evidence type="ECO:0000256" key="2">
    <source>
        <dbReference type="ARBA" id="ARBA00008317"/>
    </source>
</evidence>
<dbReference type="GO" id="GO:0045271">
    <property type="term" value="C:respiratory chain complex I"/>
    <property type="evidence" value="ECO:0007669"/>
    <property type="project" value="UniProtKB-ARBA"/>
</dbReference>
<dbReference type="AlphaFoldDB" id="R0JMZ3"/>
<evidence type="ECO:0000256" key="10">
    <source>
        <dbReference type="ARBA" id="ARBA00024857"/>
    </source>
</evidence>
<dbReference type="PANTHER" id="PTHR13094:SF1">
    <property type="entry name" value="NADH DEHYDROGENASE [UBIQUINONE] 1 BETA SUBCOMPLEX SUBUNIT 10"/>
    <property type="match status" value="1"/>
</dbReference>
<evidence type="ECO:0000256" key="1">
    <source>
        <dbReference type="ARBA" id="ARBA00004443"/>
    </source>
</evidence>
<dbReference type="PANTHER" id="PTHR13094">
    <property type="entry name" value="NADH-UBIQUINONE OXIDOREDUCTASE PDSW SUBUNIT"/>
    <property type="match status" value="1"/>
</dbReference>
<comment type="subcellular location">
    <subcellularLocation>
        <location evidence="1">Mitochondrion inner membrane</location>
        <topology evidence="1">Peripheral membrane protein</topology>
        <orientation evidence="1">Matrix side</orientation>
    </subcellularLocation>
</comment>
<evidence type="ECO:0000256" key="7">
    <source>
        <dbReference type="ARBA" id="ARBA00022982"/>
    </source>
</evidence>
<keyword evidence="7" id="KW-0249">Electron transport</keyword>
<evidence type="ECO:0000256" key="3">
    <source>
        <dbReference type="ARBA" id="ARBA00014109"/>
    </source>
</evidence>
<comment type="similarity">
    <text evidence="2">Belongs to the complex I NDUFB10 subunit family.</text>
</comment>
<accession>R0JMZ3</accession>
<dbReference type="InterPro" id="IPR039993">
    <property type="entry name" value="NDUFB10"/>
</dbReference>
<dbReference type="InterPro" id="IPR019377">
    <property type="entry name" value="NADH_UbQ_OxRdtase_su10"/>
</dbReference>
<keyword evidence="9" id="KW-0472">Membrane</keyword>
<evidence type="ECO:0000313" key="14">
    <source>
        <dbReference type="Proteomes" id="UP000296049"/>
    </source>
</evidence>
<keyword evidence="14" id="KW-1185">Reference proteome</keyword>
<name>R0JMZ3_ANAPL</name>
<organism evidence="13 14">
    <name type="scientific">Anas platyrhynchos</name>
    <name type="common">Mallard</name>
    <name type="synonym">Anas boschas</name>
    <dbReference type="NCBI Taxonomy" id="8839"/>
    <lineage>
        <taxon>Eukaryota</taxon>
        <taxon>Metazoa</taxon>
        <taxon>Chordata</taxon>
        <taxon>Craniata</taxon>
        <taxon>Vertebrata</taxon>
        <taxon>Euteleostomi</taxon>
        <taxon>Archelosauria</taxon>
        <taxon>Archosauria</taxon>
        <taxon>Dinosauria</taxon>
        <taxon>Saurischia</taxon>
        <taxon>Theropoda</taxon>
        <taxon>Coelurosauria</taxon>
        <taxon>Aves</taxon>
        <taxon>Neognathae</taxon>
        <taxon>Galloanserae</taxon>
        <taxon>Anseriformes</taxon>
        <taxon>Anatidae</taxon>
        <taxon>Anatinae</taxon>
        <taxon>Anas</taxon>
    </lineage>
</organism>
<proteinExistence type="inferred from homology"/>
<gene>
    <name evidence="13" type="ORF">Anapl_11436</name>
</gene>
<evidence type="ECO:0000256" key="12">
    <source>
        <dbReference type="ARBA" id="ARBA00032549"/>
    </source>
</evidence>
<protein>
    <recommendedName>
        <fullName evidence="3">NADH dehydrogenase [ubiquinone] 1 beta subcomplex subunit 10</fullName>
    </recommendedName>
    <alternativeName>
        <fullName evidence="11">Complex I-PDSW</fullName>
    </alternativeName>
    <alternativeName>
        <fullName evidence="12">NADH-ubiquinone oxidoreductase PDSW subunit</fullName>
    </alternativeName>
</protein>
<evidence type="ECO:0000256" key="9">
    <source>
        <dbReference type="ARBA" id="ARBA00023136"/>
    </source>
</evidence>
<keyword evidence="5" id="KW-0679">Respiratory chain</keyword>
<sequence length="79" mass="9109">RMVDQQIVEICRERLGACKQREGPNQFQNCAKEMEQLAQVTKAYQARYGDLGVHGNSRTCLMKQKHRMIEERKAQANAS</sequence>
<evidence type="ECO:0000256" key="6">
    <source>
        <dbReference type="ARBA" id="ARBA00022792"/>
    </source>
</evidence>
<evidence type="ECO:0000313" key="13">
    <source>
        <dbReference type="EMBL" id="EOA98506.1"/>
    </source>
</evidence>
<evidence type="ECO:0000256" key="11">
    <source>
        <dbReference type="ARBA" id="ARBA00030372"/>
    </source>
</evidence>
<keyword evidence="6" id="KW-0999">Mitochondrion inner membrane</keyword>
<keyword evidence="8" id="KW-0496">Mitochondrion</keyword>
<keyword evidence="13" id="KW-0830">Ubiquinone</keyword>
<comment type="function">
    <text evidence="10">Accessory subunit that is involved in the functional assembly of the mitochondrial respiratory chain complex I. Complex I has an NADH dehydrogenase activity with ubiquinone as an immediate electron acceptor and mediates the transfer of electrons from NADH to the respiratory chain.</text>
</comment>
<keyword evidence="4" id="KW-0813">Transport</keyword>
<evidence type="ECO:0000256" key="5">
    <source>
        <dbReference type="ARBA" id="ARBA00022660"/>
    </source>
</evidence>
<feature type="non-terminal residue" evidence="13">
    <location>
        <position position="79"/>
    </location>
</feature>
<evidence type="ECO:0000256" key="8">
    <source>
        <dbReference type="ARBA" id="ARBA00023128"/>
    </source>
</evidence>